<protein>
    <submittedName>
        <fullName evidence="4">AAA family ATPase</fullName>
    </submittedName>
</protein>
<dbReference type="InterPro" id="IPR038734">
    <property type="entry name" value="YhaN_AAA"/>
</dbReference>
<reference evidence="4 5" key="1">
    <citation type="submission" date="2020-01" db="EMBL/GenBank/DDBJ databases">
        <title>Insect and environment-associated Actinomycetes.</title>
        <authorList>
            <person name="Currrie C."/>
            <person name="Chevrette M."/>
            <person name="Carlson C."/>
            <person name="Stubbendieck R."/>
            <person name="Wendt-Pienkowski E."/>
        </authorList>
    </citation>
    <scope>NUCLEOTIDE SEQUENCE [LARGE SCALE GENOMIC DNA]</scope>
    <source>
        <strain evidence="4 5">SID10258</strain>
    </source>
</reference>
<evidence type="ECO:0000313" key="5">
    <source>
        <dbReference type="Proteomes" id="UP000475532"/>
    </source>
</evidence>
<organism evidence="4 5">
    <name type="scientific">Actinomadura bangladeshensis</name>
    <dbReference type="NCBI Taxonomy" id="453573"/>
    <lineage>
        <taxon>Bacteria</taxon>
        <taxon>Bacillati</taxon>
        <taxon>Actinomycetota</taxon>
        <taxon>Actinomycetes</taxon>
        <taxon>Streptosporangiales</taxon>
        <taxon>Thermomonosporaceae</taxon>
        <taxon>Actinomadura</taxon>
    </lineage>
</organism>
<dbReference type="EMBL" id="JAAGLI010000179">
    <property type="protein sequence ID" value="NEA22210.1"/>
    <property type="molecule type" value="Genomic_DNA"/>
</dbReference>
<sequence length="1154" mass="128507">MTGMRIERLDLIAYGAFDRHSLDDLGRAGVHLVYGPNEAGKSTALSALDQLLYGIHHNSRYAFRHGTRTRLGARLSAADGVAMEIVRRKKRKDDLVDGDGDPLGEEALARFLGGVDRKTFITEFALNSDELRKGGELLASGEGDMAQLLAAARSGMRLKAVLDKIEARQRELFLRQGKKPAINASLDRLKDLRQRLREVTLRPEQYREAEQSAAEAERRLTETEAGLRDARRLREAKHRLQENLPALAQCRDLEKQIEEIGADGPVAPDDIRAQLPELLKQRSEHIAVRATNAEHLERTERQLSETGQDDSLLPHATAIGRLARDITAILDEMDRQNSASDEVAGKRVQAESRLRTVHAQATLADEELYRIPETLRGEGRKLRDEGRTLRETLEHARDAVKRCRDKHERLGKELSALPVGEDVSQLQNAHASIPAGLAEKLVDTEADERKRDRRFRQARNRLELPELPPDGVLDLRLPDQEQVTEAVRAFRGLEERLRDRDGELDGTQRRLAQCRRDLQRLATDDAPPTHDELRARRAERDGLIAGFPDDPSVMDALREAVRKADDTADLMLRHAESVNKRADLTREITDLEAAVPGHQAAVDEVLADQALEQRHWESLWEGYPAPVPGIDQASKVLDDFGRLQTDARELQDVRIELDGLRERLNAHTARLQHLLRLGDESPAVASTGHASAMFAEMVETARGRLREHEQTVQERAAIERSLESAETDLEEAESAEAHAERALAVHDGQWQRFLSSAGLAADRDFDTALTDLESLLTVAAEVDAAEATERKLHQGEQRISEFGDLVKATLTACGRNVPASAADWQQAIETLENDLQRQTVDAQRRNNLLEQKAELADRVGEAAADLNGLESRLQDFCARLDLSSIAELEAAAERATVLREKSAALANVRKTLPTGQGLVELRRQAEETSAEELAEELGELDQAIEDLETERATWVEQRLERRRVLEGLNGGGEAARAESDIAQICADLAEDAEEYLRLEAAKIAIHACMEEYRANDQEPVLALASRMFAQLTHGAYTGLEMSDEEPPSIRAKPSSGTPLAPAALSEGTRDQLYLALRLATLERHAAAGNALPIAVDDIFMTFDEQRTEAALHVLDGMADRFQVIVFTHHEHVLRSAAKQLPKDRCHIHRLPSRP</sequence>
<dbReference type="Gene3D" id="3.40.50.300">
    <property type="entry name" value="P-loop containing nucleotide triphosphate hydrolases"/>
    <property type="match status" value="2"/>
</dbReference>
<dbReference type="PANTHER" id="PTHR41259">
    <property type="entry name" value="DOUBLE-STRAND BREAK REPAIR RAD50 ATPASE, PUTATIVE-RELATED"/>
    <property type="match status" value="1"/>
</dbReference>
<dbReference type="InterPro" id="IPR027417">
    <property type="entry name" value="P-loop_NTPase"/>
</dbReference>
<accession>A0A6L9Q9P0</accession>
<feature type="coiled-coil region" evidence="1">
    <location>
        <begin position="182"/>
        <end position="233"/>
    </location>
</feature>
<feature type="domain" description="YhaN AAA" evidence="3">
    <location>
        <begin position="4"/>
        <end position="206"/>
    </location>
</feature>
<feature type="coiled-coil region" evidence="1">
    <location>
        <begin position="821"/>
        <end position="872"/>
    </location>
</feature>
<keyword evidence="1" id="KW-0175">Coiled coil</keyword>
<dbReference type="AlphaFoldDB" id="A0A6L9Q9P0"/>
<evidence type="ECO:0000256" key="1">
    <source>
        <dbReference type="SAM" id="Coils"/>
    </source>
</evidence>
<dbReference type="SUPFAM" id="SSF52540">
    <property type="entry name" value="P-loop containing nucleoside triphosphate hydrolases"/>
    <property type="match status" value="1"/>
</dbReference>
<feature type="coiled-coil region" evidence="1">
    <location>
        <begin position="708"/>
        <end position="742"/>
    </location>
</feature>
<dbReference type="Proteomes" id="UP000475532">
    <property type="component" value="Unassembled WGS sequence"/>
</dbReference>
<evidence type="ECO:0000256" key="2">
    <source>
        <dbReference type="SAM" id="MobiDB-lite"/>
    </source>
</evidence>
<comment type="caution">
    <text evidence="4">The sequence shown here is derived from an EMBL/GenBank/DDBJ whole genome shotgun (WGS) entry which is preliminary data.</text>
</comment>
<name>A0A6L9Q9P0_9ACTN</name>
<gene>
    <name evidence="4" type="ORF">G3I70_06875</name>
</gene>
<dbReference type="Pfam" id="PF13514">
    <property type="entry name" value="AAA_27"/>
    <property type="match status" value="1"/>
</dbReference>
<feature type="coiled-coil region" evidence="1">
    <location>
        <begin position="923"/>
        <end position="957"/>
    </location>
</feature>
<feature type="region of interest" description="Disordered" evidence="2">
    <location>
        <begin position="1039"/>
        <end position="1062"/>
    </location>
</feature>
<dbReference type="PANTHER" id="PTHR41259:SF1">
    <property type="entry name" value="DOUBLE-STRAND BREAK REPAIR RAD50 ATPASE, PUTATIVE-RELATED"/>
    <property type="match status" value="1"/>
</dbReference>
<evidence type="ECO:0000259" key="3">
    <source>
        <dbReference type="Pfam" id="PF13514"/>
    </source>
</evidence>
<proteinExistence type="predicted"/>
<evidence type="ECO:0000313" key="4">
    <source>
        <dbReference type="EMBL" id="NEA22210.1"/>
    </source>
</evidence>
<feature type="coiled-coil region" evidence="1">
    <location>
        <begin position="643"/>
        <end position="677"/>
    </location>
</feature>